<dbReference type="Proteomes" id="UP000052052">
    <property type="component" value="Unassembled WGS sequence"/>
</dbReference>
<comment type="caution">
    <text evidence="3">The sequence shown here is derived from an EMBL/GenBank/DDBJ whole genome shotgun (WGS) entry which is preliminary data.</text>
</comment>
<feature type="transmembrane region" description="Helical" evidence="1">
    <location>
        <begin position="173"/>
        <end position="192"/>
    </location>
</feature>
<dbReference type="EMBL" id="LDJL01000009">
    <property type="protein sequence ID" value="KRG69633.1"/>
    <property type="molecule type" value="Genomic_DNA"/>
</dbReference>
<evidence type="ECO:0000313" key="4">
    <source>
        <dbReference type="Proteomes" id="UP000052052"/>
    </source>
</evidence>
<evidence type="ECO:0000313" key="3">
    <source>
        <dbReference type="EMBL" id="KRG69633.1"/>
    </source>
</evidence>
<sequence>MASAATWAVGVILARQLGAHIPPLALALLKNGMVLMVLLPLALLLHGHAWPTMAAAQWAWVLLSGVLGIAVADTLYFRALNELGAGRMGVIGNLYSPSVLLLGYVFLGERLGGWQWLGFALVALGVLLVARPPSQWRTQPRHGVRGVLIGMLSIALMAIAIVMVKQPLEQHSLIWITVLRLLGAVAGLAVLSRLPALRSLVTFDASQVPWPRLWVAALLGQGVSMLLWLGGYKYTSASIAAILNESASVFLVMLGAWWLREPVGRRAWAGVVLTFTGIACMLSGRVTL</sequence>
<dbReference type="Gene3D" id="1.10.3730.20">
    <property type="match status" value="2"/>
</dbReference>
<protein>
    <recommendedName>
        <fullName evidence="2">EamA domain-containing protein</fullName>
    </recommendedName>
</protein>
<dbReference type="PANTHER" id="PTHR22911">
    <property type="entry name" value="ACYL-MALONYL CONDENSING ENZYME-RELATED"/>
    <property type="match status" value="1"/>
</dbReference>
<feature type="transmembrane region" description="Helical" evidence="1">
    <location>
        <begin position="57"/>
        <end position="77"/>
    </location>
</feature>
<organism evidence="3 4">
    <name type="scientific">Pseudoxanthomonas dokdonensis</name>
    <dbReference type="NCBI Taxonomy" id="344882"/>
    <lineage>
        <taxon>Bacteria</taxon>
        <taxon>Pseudomonadati</taxon>
        <taxon>Pseudomonadota</taxon>
        <taxon>Gammaproteobacteria</taxon>
        <taxon>Lysobacterales</taxon>
        <taxon>Lysobacteraceae</taxon>
        <taxon>Pseudoxanthomonas</taxon>
    </lineage>
</organism>
<evidence type="ECO:0000259" key="2">
    <source>
        <dbReference type="Pfam" id="PF00892"/>
    </source>
</evidence>
<dbReference type="Pfam" id="PF00892">
    <property type="entry name" value="EamA"/>
    <property type="match status" value="2"/>
</dbReference>
<accession>A0A0R0CV61</accession>
<reference evidence="3 4" key="1">
    <citation type="submission" date="2015-05" db="EMBL/GenBank/DDBJ databases">
        <title>Genome sequencing and analysis of members of genus Stenotrophomonas.</title>
        <authorList>
            <person name="Patil P.P."/>
            <person name="Midha S."/>
            <person name="Patil P.B."/>
        </authorList>
    </citation>
    <scope>NUCLEOTIDE SEQUENCE [LARGE SCALE GENOMIC DNA]</scope>
    <source>
        <strain evidence="3 4">DSM 21858</strain>
    </source>
</reference>
<keyword evidence="1" id="KW-1133">Transmembrane helix</keyword>
<feature type="transmembrane region" description="Helical" evidence="1">
    <location>
        <begin position="89"/>
        <end position="107"/>
    </location>
</feature>
<dbReference type="InterPro" id="IPR037185">
    <property type="entry name" value="EmrE-like"/>
</dbReference>
<gene>
    <name evidence="3" type="ORF">ABB29_09195</name>
</gene>
<name>A0A0R0CV61_9GAMM</name>
<feature type="domain" description="EamA" evidence="2">
    <location>
        <begin position="145"/>
        <end position="282"/>
    </location>
</feature>
<dbReference type="SUPFAM" id="SSF103481">
    <property type="entry name" value="Multidrug resistance efflux transporter EmrE"/>
    <property type="match status" value="2"/>
</dbReference>
<dbReference type="PANTHER" id="PTHR22911:SF137">
    <property type="entry name" value="SOLUTE CARRIER FAMILY 35 MEMBER G2-RELATED"/>
    <property type="match status" value="1"/>
</dbReference>
<dbReference type="STRING" id="344882.ABB29_09195"/>
<dbReference type="GO" id="GO:0016020">
    <property type="term" value="C:membrane"/>
    <property type="evidence" value="ECO:0007669"/>
    <property type="project" value="InterPro"/>
</dbReference>
<keyword evidence="1" id="KW-0472">Membrane</keyword>
<feature type="transmembrane region" description="Helical" evidence="1">
    <location>
        <begin position="24"/>
        <end position="45"/>
    </location>
</feature>
<feature type="transmembrane region" description="Helical" evidence="1">
    <location>
        <begin position="266"/>
        <end position="286"/>
    </location>
</feature>
<dbReference type="InterPro" id="IPR000620">
    <property type="entry name" value="EamA_dom"/>
</dbReference>
<feature type="transmembrane region" description="Helical" evidence="1">
    <location>
        <begin position="142"/>
        <end position="161"/>
    </location>
</feature>
<keyword evidence="4" id="KW-1185">Reference proteome</keyword>
<feature type="transmembrane region" description="Helical" evidence="1">
    <location>
        <begin position="113"/>
        <end position="130"/>
    </location>
</feature>
<dbReference type="PATRIC" id="fig|344882.3.peg.3197"/>
<feature type="domain" description="EamA" evidence="2">
    <location>
        <begin position="2"/>
        <end position="130"/>
    </location>
</feature>
<proteinExistence type="predicted"/>
<keyword evidence="1" id="KW-0812">Transmembrane</keyword>
<feature type="transmembrane region" description="Helical" evidence="1">
    <location>
        <begin position="213"/>
        <end position="231"/>
    </location>
</feature>
<feature type="transmembrane region" description="Helical" evidence="1">
    <location>
        <begin position="237"/>
        <end position="259"/>
    </location>
</feature>
<dbReference type="AlphaFoldDB" id="A0A0R0CV61"/>
<evidence type="ECO:0000256" key="1">
    <source>
        <dbReference type="SAM" id="Phobius"/>
    </source>
</evidence>